<reference evidence="3 4" key="1">
    <citation type="submission" date="2019-03" db="EMBL/GenBank/DDBJ databases">
        <title>Genomic Encyclopedia of Type Strains, Phase IV (KMG-IV): sequencing the most valuable type-strain genomes for metagenomic binning, comparative biology and taxonomic classification.</title>
        <authorList>
            <person name="Goeker M."/>
        </authorList>
    </citation>
    <scope>NUCLEOTIDE SEQUENCE [LARGE SCALE GENOMIC DNA]</scope>
    <source>
        <strain evidence="3 4">DSM 101688</strain>
    </source>
</reference>
<comment type="caution">
    <text evidence="3">The sequence shown here is derived from an EMBL/GenBank/DDBJ whole genome shotgun (WGS) entry which is preliminary data.</text>
</comment>
<dbReference type="OrthoDB" id="407979at2"/>
<dbReference type="PANTHER" id="PTHR46797">
    <property type="entry name" value="HTH-TYPE TRANSCRIPTIONAL REGULATOR"/>
    <property type="match status" value="1"/>
</dbReference>
<proteinExistence type="predicted"/>
<dbReference type="RefSeq" id="WP_132940156.1">
    <property type="nucleotide sequence ID" value="NZ_CP119676.1"/>
</dbReference>
<dbReference type="Gene3D" id="1.10.260.40">
    <property type="entry name" value="lambda repressor-like DNA-binding domains"/>
    <property type="match status" value="1"/>
</dbReference>
<dbReference type="Proteomes" id="UP000295304">
    <property type="component" value="Unassembled WGS sequence"/>
</dbReference>
<dbReference type="PANTHER" id="PTHR46797:SF1">
    <property type="entry name" value="METHYLPHOSPHONATE SYNTHASE"/>
    <property type="match status" value="1"/>
</dbReference>
<evidence type="ECO:0000313" key="4">
    <source>
        <dbReference type="Proteomes" id="UP000295304"/>
    </source>
</evidence>
<dbReference type="Pfam" id="PF01381">
    <property type="entry name" value="HTH_3"/>
    <property type="match status" value="1"/>
</dbReference>
<gene>
    <name evidence="3" type="ORF">EDD55_1141</name>
</gene>
<evidence type="ECO:0000313" key="3">
    <source>
        <dbReference type="EMBL" id="TCS59950.1"/>
    </source>
</evidence>
<name>A0A4R3J686_9PROT</name>
<dbReference type="PROSITE" id="PS50943">
    <property type="entry name" value="HTH_CROC1"/>
    <property type="match status" value="1"/>
</dbReference>
<dbReference type="CDD" id="cd00093">
    <property type="entry name" value="HTH_XRE"/>
    <property type="match status" value="1"/>
</dbReference>
<dbReference type="GO" id="GO:0005829">
    <property type="term" value="C:cytosol"/>
    <property type="evidence" value="ECO:0007669"/>
    <property type="project" value="TreeGrafter"/>
</dbReference>
<dbReference type="InterPro" id="IPR050807">
    <property type="entry name" value="TransReg_Diox_bact_type"/>
</dbReference>
<dbReference type="SMART" id="SM00530">
    <property type="entry name" value="HTH_XRE"/>
    <property type="match status" value="1"/>
</dbReference>
<accession>A0A4R3J686</accession>
<protein>
    <submittedName>
        <fullName evidence="3">DNA-binding XRE family transcriptional regulator</fullName>
    </submittedName>
</protein>
<dbReference type="InterPro" id="IPR001387">
    <property type="entry name" value="Cro/C1-type_HTH"/>
</dbReference>
<evidence type="ECO:0000256" key="1">
    <source>
        <dbReference type="ARBA" id="ARBA00023125"/>
    </source>
</evidence>
<dbReference type="AlphaFoldDB" id="A0A4R3J686"/>
<dbReference type="SUPFAM" id="SSF47413">
    <property type="entry name" value="lambda repressor-like DNA-binding domains"/>
    <property type="match status" value="1"/>
</dbReference>
<keyword evidence="1 3" id="KW-0238">DNA-binding</keyword>
<organism evidence="3 4">
    <name type="scientific">Varunaivibrio sulfuroxidans</name>
    <dbReference type="NCBI Taxonomy" id="1773489"/>
    <lineage>
        <taxon>Bacteria</taxon>
        <taxon>Pseudomonadati</taxon>
        <taxon>Pseudomonadota</taxon>
        <taxon>Alphaproteobacteria</taxon>
        <taxon>Rhodospirillales</taxon>
        <taxon>Magnetovibrionaceae</taxon>
        <taxon>Varunaivibrio</taxon>
    </lineage>
</organism>
<feature type="domain" description="HTH cro/C1-type" evidence="2">
    <location>
        <begin position="42"/>
        <end position="96"/>
    </location>
</feature>
<dbReference type="GO" id="GO:0003700">
    <property type="term" value="F:DNA-binding transcription factor activity"/>
    <property type="evidence" value="ECO:0007669"/>
    <property type="project" value="TreeGrafter"/>
</dbReference>
<dbReference type="GO" id="GO:0003677">
    <property type="term" value="F:DNA binding"/>
    <property type="evidence" value="ECO:0007669"/>
    <property type="project" value="UniProtKB-KW"/>
</dbReference>
<keyword evidence="4" id="KW-1185">Reference proteome</keyword>
<dbReference type="EMBL" id="SLZW01000014">
    <property type="protein sequence ID" value="TCS59950.1"/>
    <property type="molecule type" value="Genomic_DNA"/>
</dbReference>
<dbReference type="InterPro" id="IPR010982">
    <property type="entry name" value="Lambda_DNA-bd_dom_sf"/>
</dbReference>
<evidence type="ECO:0000259" key="2">
    <source>
        <dbReference type="PROSITE" id="PS50943"/>
    </source>
</evidence>
<sequence>MSEPQNMDDEDIKAFDLAQAQDDGAHVPHNVVKRLIDGENPVKVYREWRDLTQEALAEKAGVSAGYVSQIERGTRRASRKKLLVIAEILGVAFDDLAET</sequence>